<dbReference type="EMBL" id="JADCNL010000567">
    <property type="protein sequence ID" value="KAG0446570.1"/>
    <property type="molecule type" value="Genomic_DNA"/>
</dbReference>
<dbReference type="Proteomes" id="UP000639772">
    <property type="component" value="Unassembled WGS sequence"/>
</dbReference>
<gene>
    <name evidence="2" type="ORF">HPP92_028770</name>
    <name evidence="1" type="ORF">HPP92_028781</name>
</gene>
<name>A0A835U332_VANPL</name>
<proteinExistence type="predicted"/>
<dbReference type="Proteomes" id="UP000636800">
    <property type="component" value="Unassembled WGS sequence"/>
</dbReference>
<evidence type="ECO:0000313" key="3">
    <source>
        <dbReference type="Proteomes" id="UP000636800"/>
    </source>
</evidence>
<sequence>MEEPAAVWNTCEASFFLADEDVDEKSPPAVLSTSQLPGKSYQFMMSYLGSGESNGAQCCPANQLLFELVVNLRTTLLLHIAQRLGVSTTPDFAANATSNSEDIHYSSEDGWTTICEEN</sequence>
<accession>A0A835U332</accession>
<dbReference type="AlphaFoldDB" id="A0A835U332"/>
<evidence type="ECO:0000313" key="1">
    <source>
        <dbReference type="EMBL" id="KAG0446542.1"/>
    </source>
</evidence>
<dbReference type="EMBL" id="JADCNM010000568">
    <property type="protein sequence ID" value="KAG0446542.1"/>
    <property type="molecule type" value="Genomic_DNA"/>
</dbReference>
<protein>
    <submittedName>
        <fullName evidence="1">Uncharacterized protein</fullName>
    </submittedName>
</protein>
<comment type="caution">
    <text evidence="1">The sequence shown here is derived from an EMBL/GenBank/DDBJ whole genome shotgun (WGS) entry which is preliminary data.</text>
</comment>
<keyword evidence="3" id="KW-1185">Reference proteome</keyword>
<reference evidence="3 4" key="1">
    <citation type="journal article" date="2020" name="Nat. Food">
        <title>A phased Vanilla planifolia genome enables genetic improvement of flavour and production.</title>
        <authorList>
            <person name="Hasing T."/>
            <person name="Tang H."/>
            <person name="Brym M."/>
            <person name="Khazi F."/>
            <person name="Huang T."/>
            <person name="Chambers A.H."/>
        </authorList>
    </citation>
    <scope>NUCLEOTIDE SEQUENCE [LARGE SCALE GENOMIC DNA]</scope>
    <source>
        <tissue evidence="1">Leaf</tissue>
    </source>
</reference>
<evidence type="ECO:0000313" key="2">
    <source>
        <dbReference type="EMBL" id="KAG0446570.1"/>
    </source>
</evidence>
<evidence type="ECO:0000313" key="4">
    <source>
        <dbReference type="Proteomes" id="UP000639772"/>
    </source>
</evidence>
<organism evidence="1 4">
    <name type="scientific">Vanilla planifolia</name>
    <name type="common">Vanilla</name>
    <dbReference type="NCBI Taxonomy" id="51239"/>
    <lineage>
        <taxon>Eukaryota</taxon>
        <taxon>Viridiplantae</taxon>
        <taxon>Streptophyta</taxon>
        <taxon>Embryophyta</taxon>
        <taxon>Tracheophyta</taxon>
        <taxon>Spermatophyta</taxon>
        <taxon>Magnoliopsida</taxon>
        <taxon>Liliopsida</taxon>
        <taxon>Asparagales</taxon>
        <taxon>Orchidaceae</taxon>
        <taxon>Vanilloideae</taxon>
        <taxon>Vanilleae</taxon>
        <taxon>Vanilla</taxon>
    </lineage>
</organism>